<proteinExistence type="predicted"/>
<dbReference type="EMBL" id="QGNW01002076">
    <property type="protein sequence ID" value="RVW25595.1"/>
    <property type="molecule type" value="Genomic_DNA"/>
</dbReference>
<evidence type="ECO:0000313" key="2">
    <source>
        <dbReference type="Proteomes" id="UP000288805"/>
    </source>
</evidence>
<reference evidence="1 2" key="1">
    <citation type="journal article" date="2018" name="PLoS Genet.">
        <title>Population sequencing reveals clonal diversity and ancestral inbreeding in the grapevine cultivar Chardonnay.</title>
        <authorList>
            <person name="Roach M.J."/>
            <person name="Johnson D.L."/>
            <person name="Bohlmann J."/>
            <person name="van Vuuren H.J."/>
            <person name="Jones S.J."/>
            <person name="Pretorius I.S."/>
            <person name="Schmidt S.A."/>
            <person name="Borneman A.R."/>
        </authorList>
    </citation>
    <scope>NUCLEOTIDE SEQUENCE [LARGE SCALE GENOMIC DNA]</scope>
    <source>
        <strain evidence="2">cv. Chardonnay</strain>
        <tissue evidence="1">Leaf</tissue>
    </source>
</reference>
<organism evidence="1 2">
    <name type="scientific">Vitis vinifera</name>
    <name type="common">Grape</name>
    <dbReference type="NCBI Taxonomy" id="29760"/>
    <lineage>
        <taxon>Eukaryota</taxon>
        <taxon>Viridiplantae</taxon>
        <taxon>Streptophyta</taxon>
        <taxon>Embryophyta</taxon>
        <taxon>Tracheophyta</taxon>
        <taxon>Spermatophyta</taxon>
        <taxon>Magnoliopsida</taxon>
        <taxon>eudicotyledons</taxon>
        <taxon>Gunneridae</taxon>
        <taxon>Pentapetalae</taxon>
        <taxon>rosids</taxon>
        <taxon>Vitales</taxon>
        <taxon>Vitaceae</taxon>
        <taxon>Viteae</taxon>
        <taxon>Vitis</taxon>
    </lineage>
</organism>
<accession>A0A438CQV0</accession>
<protein>
    <submittedName>
        <fullName evidence="1">Uncharacterized protein</fullName>
    </submittedName>
</protein>
<comment type="caution">
    <text evidence="1">The sequence shown here is derived from an EMBL/GenBank/DDBJ whole genome shotgun (WGS) entry which is preliminary data.</text>
</comment>
<evidence type="ECO:0000313" key="1">
    <source>
        <dbReference type="EMBL" id="RVW25595.1"/>
    </source>
</evidence>
<dbReference type="Proteomes" id="UP000288805">
    <property type="component" value="Unassembled WGS sequence"/>
</dbReference>
<name>A0A438CQV0_VITVI</name>
<dbReference type="AlphaFoldDB" id="A0A438CQV0"/>
<gene>
    <name evidence="1" type="ORF">CK203_107704</name>
</gene>
<sequence length="73" mass="8818">MVRILDSRGGKEGKWTPHFNRPFNDWEMEEVEDCFVLGWKMVRVDEEDRVRWMDSKDEPKLISLCGRLRGEEF</sequence>